<organism evidence="4 5">
    <name type="scientific">Actinoplanes auranticolor</name>
    <dbReference type="NCBI Taxonomy" id="47988"/>
    <lineage>
        <taxon>Bacteria</taxon>
        <taxon>Bacillati</taxon>
        <taxon>Actinomycetota</taxon>
        <taxon>Actinomycetes</taxon>
        <taxon>Micromonosporales</taxon>
        <taxon>Micromonosporaceae</taxon>
        <taxon>Actinoplanes</taxon>
    </lineage>
</organism>
<feature type="transmembrane region" description="Helical" evidence="2">
    <location>
        <begin position="354"/>
        <end position="373"/>
    </location>
</feature>
<keyword evidence="2" id="KW-1133">Transmembrane helix</keyword>
<reference evidence="4" key="1">
    <citation type="submission" date="2021-03" db="EMBL/GenBank/DDBJ databases">
        <title>Whole genome shotgun sequence of Actinoplanes auranticolor NBRC 12245.</title>
        <authorList>
            <person name="Komaki H."/>
            <person name="Tamura T."/>
        </authorList>
    </citation>
    <scope>NUCLEOTIDE SEQUENCE</scope>
    <source>
        <strain evidence="4">NBRC 12245</strain>
    </source>
</reference>
<feature type="transmembrane region" description="Helical" evidence="2">
    <location>
        <begin position="122"/>
        <end position="143"/>
    </location>
</feature>
<evidence type="ECO:0000256" key="2">
    <source>
        <dbReference type="SAM" id="Phobius"/>
    </source>
</evidence>
<evidence type="ECO:0000256" key="1">
    <source>
        <dbReference type="SAM" id="MobiDB-lite"/>
    </source>
</evidence>
<feature type="transmembrane region" description="Helical" evidence="2">
    <location>
        <begin position="324"/>
        <end position="342"/>
    </location>
</feature>
<feature type="transmembrane region" description="Helical" evidence="2">
    <location>
        <begin position="31"/>
        <end position="49"/>
    </location>
</feature>
<keyword evidence="2" id="KW-0472">Membrane</keyword>
<sequence length="620" mass="66614">MSVVAAAPSEPADPPVESPTRRGGRSWRPHLIVAVVALALAVWVTNGLWRDPAGHVIAKNAGDQAFFEWLLGYGVYLLGHGADPFFTDLMNTPVGVNLAANTSITVYIVLFSPLTVLAGPEISFATILTLNLAAAAFTWYLFLRRYLVRQPAAAALGGLFCGFAPGFISHANGHLNWTAGWIPPLVLWWVLKLPEPRRWLRHGLILGVLVAVGFSIAAEGLFFTALATGVFLVTRSLMPHSRAAARAALPTVLAGLGVTAAVAGILLAYPLYMHFAGPQTFKGTGFNQAHYAEDIGAYLGYPTRSLAGWLGLGSDLAPNPTEETSFFGLPLIVLAVACLVTLRRHARPGRFDTLIGLYTVGAVFLLLSLGPQLKFFKDTTEIKLPYAALIDLPLFDSALPGRFALVVACVIGVLLALAADRLLTDPVPPVRERAQWAAAFAVALVPLFPMPVLTGERAPEPAFIADGIWKEYVSDGGVLTALPFATTDTADGQRWQAYTMARGGKQFRIPDGYFLGPGGPEGVGQIGASPRQTDWKFLRAALYGEIVPIGDYDREQTRNDLAYWKVEAVFLAPQVTGSQGPVFRAALEMTATDLFGEPERVGGVLLWRIRPGIDPVARGN</sequence>
<comment type="caution">
    <text evidence="4">The sequence shown here is derived from an EMBL/GenBank/DDBJ whole genome shotgun (WGS) entry which is preliminary data.</text>
</comment>
<dbReference type="GO" id="GO:0016740">
    <property type="term" value="F:transferase activity"/>
    <property type="evidence" value="ECO:0007669"/>
    <property type="project" value="UniProtKB-KW"/>
</dbReference>
<name>A0A919SG18_9ACTN</name>
<dbReference type="Pfam" id="PF19830">
    <property type="entry name" value="DUF6311"/>
    <property type="match status" value="1"/>
</dbReference>
<gene>
    <name evidence="4" type="ORF">Aau02nite_43720</name>
</gene>
<evidence type="ECO:0000313" key="4">
    <source>
        <dbReference type="EMBL" id="GIM71009.1"/>
    </source>
</evidence>
<feature type="region of interest" description="Disordered" evidence="1">
    <location>
        <begin position="1"/>
        <end position="24"/>
    </location>
</feature>
<dbReference type="InterPro" id="IPR046278">
    <property type="entry name" value="DUF6311"/>
</dbReference>
<evidence type="ECO:0000259" key="3">
    <source>
        <dbReference type="Pfam" id="PF19830"/>
    </source>
</evidence>
<feature type="transmembrane region" description="Helical" evidence="2">
    <location>
        <begin position="435"/>
        <end position="453"/>
    </location>
</feature>
<feature type="transmembrane region" description="Helical" evidence="2">
    <location>
        <begin position="403"/>
        <end position="423"/>
    </location>
</feature>
<feature type="transmembrane region" description="Helical" evidence="2">
    <location>
        <begin position="98"/>
        <end position="116"/>
    </location>
</feature>
<protein>
    <submittedName>
        <fullName evidence="4">Glycosyl transferase</fullName>
    </submittedName>
</protein>
<keyword evidence="2" id="KW-0812">Transmembrane</keyword>
<feature type="transmembrane region" description="Helical" evidence="2">
    <location>
        <begin position="150"/>
        <end position="168"/>
    </location>
</feature>
<dbReference type="EMBL" id="BOQL01000034">
    <property type="protein sequence ID" value="GIM71009.1"/>
    <property type="molecule type" value="Genomic_DNA"/>
</dbReference>
<dbReference type="AlphaFoldDB" id="A0A919SG18"/>
<feature type="domain" description="DUF6311" evidence="3">
    <location>
        <begin position="38"/>
        <end position="422"/>
    </location>
</feature>
<keyword evidence="4" id="KW-0808">Transferase</keyword>
<accession>A0A919SG18</accession>
<feature type="transmembrane region" description="Helical" evidence="2">
    <location>
        <begin position="252"/>
        <end position="275"/>
    </location>
</feature>
<proteinExistence type="predicted"/>
<evidence type="ECO:0000313" key="5">
    <source>
        <dbReference type="Proteomes" id="UP000681340"/>
    </source>
</evidence>
<dbReference type="Proteomes" id="UP000681340">
    <property type="component" value="Unassembled WGS sequence"/>
</dbReference>
<feature type="transmembrane region" description="Helical" evidence="2">
    <location>
        <begin position="69"/>
        <end position="86"/>
    </location>
</feature>
<feature type="transmembrane region" description="Helical" evidence="2">
    <location>
        <begin position="203"/>
        <end position="232"/>
    </location>
</feature>
<keyword evidence="5" id="KW-1185">Reference proteome</keyword>